<dbReference type="InterPro" id="IPR002562">
    <property type="entry name" value="3'-5'_exonuclease_dom"/>
</dbReference>
<dbReference type="GO" id="GO:0003676">
    <property type="term" value="F:nucleic acid binding"/>
    <property type="evidence" value="ECO:0007669"/>
    <property type="project" value="InterPro"/>
</dbReference>
<gene>
    <name evidence="10" type="ORF">CXK95_08670</name>
</gene>
<keyword evidence="1" id="KW-0540">Nuclease</keyword>
<evidence type="ECO:0000256" key="6">
    <source>
        <dbReference type="ARBA" id="ARBA00040531"/>
    </source>
</evidence>
<evidence type="ECO:0000256" key="4">
    <source>
        <dbReference type="ARBA" id="ARBA00022839"/>
    </source>
</evidence>
<dbReference type="AlphaFoldDB" id="A0A8E2U1K9"/>
<evidence type="ECO:0000256" key="5">
    <source>
        <dbReference type="ARBA" id="ARBA00022842"/>
    </source>
</evidence>
<dbReference type="SUPFAM" id="SSF53098">
    <property type="entry name" value="Ribonuclease H-like"/>
    <property type="match status" value="1"/>
</dbReference>
<dbReference type="SMART" id="SM00474">
    <property type="entry name" value="35EXOc"/>
    <property type="match status" value="1"/>
</dbReference>
<dbReference type="CDD" id="cd06141">
    <property type="entry name" value="WRN_exo"/>
    <property type="match status" value="1"/>
</dbReference>
<keyword evidence="11" id="KW-1185">Reference proteome</keyword>
<evidence type="ECO:0000259" key="9">
    <source>
        <dbReference type="SMART" id="SM00474"/>
    </source>
</evidence>
<evidence type="ECO:0000256" key="3">
    <source>
        <dbReference type="ARBA" id="ARBA00022801"/>
    </source>
</evidence>
<feature type="region of interest" description="Disordered" evidence="8">
    <location>
        <begin position="208"/>
        <end position="227"/>
    </location>
</feature>
<dbReference type="GO" id="GO:0008408">
    <property type="term" value="F:3'-5' exonuclease activity"/>
    <property type="evidence" value="ECO:0007669"/>
    <property type="project" value="InterPro"/>
</dbReference>
<dbReference type="GO" id="GO:0046872">
    <property type="term" value="F:metal ion binding"/>
    <property type="evidence" value="ECO:0007669"/>
    <property type="project" value="UniProtKB-KW"/>
</dbReference>
<keyword evidence="2" id="KW-0479">Metal-binding</keyword>
<protein>
    <recommendedName>
        <fullName evidence="6">3'-5' exonuclease</fullName>
    </recommendedName>
    <alternativeName>
        <fullName evidence="7">Werner Syndrome-like exonuclease</fullName>
    </alternativeName>
</protein>
<dbReference type="EMBL" id="POUK01000003">
    <property type="protein sequence ID" value="PNF76482.1"/>
    <property type="molecule type" value="Genomic_DNA"/>
</dbReference>
<proteinExistence type="predicted"/>
<evidence type="ECO:0000256" key="1">
    <source>
        <dbReference type="ARBA" id="ARBA00022722"/>
    </source>
</evidence>
<sequence>MQPIRIPLPADNATLPTFAGLTPAHIVMPADATALASAIGELRACPCVGFDTESRPTFRVGEVSTGPHLIQLATPTQAYLFQVIVPGCVEAARTILQAPDVLKIGFGLKADRSRLRGRLGIELANCLDLGTVLRYQDRKGQVGLRGAVAGVLGARIHKSRRVATSNWASAELSEAQQVYAANDAYAALQVFLGLPVERQHLLLQLASTPPQPRRAKPRQPLHVDGSR</sequence>
<dbReference type="GO" id="GO:0006139">
    <property type="term" value="P:nucleobase-containing compound metabolic process"/>
    <property type="evidence" value="ECO:0007669"/>
    <property type="project" value="InterPro"/>
</dbReference>
<comment type="caution">
    <text evidence="10">The sequence shown here is derived from an EMBL/GenBank/DDBJ whole genome shotgun (WGS) entry which is preliminary data.</text>
</comment>
<keyword evidence="4 10" id="KW-0269">Exonuclease</keyword>
<dbReference type="Proteomes" id="UP000235881">
    <property type="component" value="Unassembled WGS sequence"/>
</dbReference>
<evidence type="ECO:0000313" key="11">
    <source>
        <dbReference type="Proteomes" id="UP000235881"/>
    </source>
</evidence>
<dbReference type="InterPro" id="IPR051132">
    <property type="entry name" value="3-5_Exonuclease_domain"/>
</dbReference>
<dbReference type="Pfam" id="PF01612">
    <property type="entry name" value="DNA_pol_A_exo1"/>
    <property type="match status" value="1"/>
</dbReference>
<dbReference type="RefSeq" id="WP_102828325.1">
    <property type="nucleotide sequence ID" value="NZ_CP065721.1"/>
</dbReference>
<reference evidence="10 11" key="1">
    <citation type="submission" date="2018-01" db="EMBL/GenBank/DDBJ databases">
        <title>Denitrification phenotypes of diverse strains of Pseudomonas stutzeri.</title>
        <authorList>
            <person name="Milligan D.A."/>
            <person name="Bergaust L."/>
            <person name="Bakken L.R."/>
            <person name="Frostegard A."/>
        </authorList>
    </citation>
    <scope>NUCLEOTIDE SEQUENCE [LARGE SCALE GENOMIC DNA]</scope>
    <source>
        <strain evidence="10 11">DSM 50238</strain>
    </source>
</reference>
<feature type="domain" description="3'-5' exonuclease" evidence="9">
    <location>
        <begin position="26"/>
        <end position="199"/>
    </location>
</feature>
<name>A0A8E2U1K9_9GAMM</name>
<organism evidence="10 11">
    <name type="scientific">Stutzerimonas degradans</name>
    <dbReference type="NCBI Taxonomy" id="2968968"/>
    <lineage>
        <taxon>Bacteria</taxon>
        <taxon>Pseudomonadati</taxon>
        <taxon>Pseudomonadota</taxon>
        <taxon>Gammaproteobacteria</taxon>
        <taxon>Pseudomonadales</taxon>
        <taxon>Pseudomonadaceae</taxon>
        <taxon>Stutzerimonas</taxon>
    </lineage>
</organism>
<dbReference type="InterPro" id="IPR036397">
    <property type="entry name" value="RNaseH_sf"/>
</dbReference>
<evidence type="ECO:0000256" key="2">
    <source>
        <dbReference type="ARBA" id="ARBA00022723"/>
    </source>
</evidence>
<evidence type="ECO:0000313" key="10">
    <source>
        <dbReference type="EMBL" id="PNF76482.1"/>
    </source>
</evidence>
<accession>A0A8E2U1K9</accession>
<dbReference type="PANTHER" id="PTHR13620:SF109">
    <property type="entry name" value="3'-5' EXONUCLEASE"/>
    <property type="match status" value="1"/>
</dbReference>
<keyword evidence="3" id="KW-0378">Hydrolase</keyword>
<dbReference type="PANTHER" id="PTHR13620">
    <property type="entry name" value="3-5 EXONUCLEASE"/>
    <property type="match status" value="1"/>
</dbReference>
<evidence type="ECO:0000256" key="8">
    <source>
        <dbReference type="SAM" id="MobiDB-lite"/>
    </source>
</evidence>
<dbReference type="Gene3D" id="3.30.420.10">
    <property type="entry name" value="Ribonuclease H-like superfamily/Ribonuclease H"/>
    <property type="match status" value="1"/>
</dbReference>
<evidence type="ECO:0000256" key="7">
    <source>
        <dbReference type="ARBA" id="ARBA00042761"/>
    </source>
</evidence>
<keyword evidence="5" id="KW-0460">Magnesium</keyword>
<dbReference type="InterPro" id="IPR012337">
    <property type="entry name" value="RNaseH-like_sf"/>
</dbReference>